<organism evidence="2">
    <name type="scientific">Ixodes ricinus</name>
    <name type="common">Common tick</name>
    <name type="synonym">Acarus ricinus</name>
    <dbReference type="NCBI Taxonomy" id="34613"/>
    <lineage>
        <taxon>Eukaryota</taxon>
        <taxon>Metazoa</taxon>
        <taxon>Ecdysozoa</taxon>
        <taxon>Arthropoda</taxon>
        <taxon>Chelicerata</taxon>
        <taxon>Arachnida</taxon>
        <taxon>Acari</taxon>
        <taxon>Parasitiformes</taxon>
        <taxon>Ixodida</taxon>
        <taxon>Ixodoidea</taxon>
        <taxon>Ixodidae</taxon>
        <taxon>Ixodinae</taxon>
        <taxon>Ixodes</taxon>
    </lineage>
</organism>
<dbReference type="GO" id="GO:0006508">
    <property type="term" value="P:proteolysis"/>
    <property type="evidence" value="ECO:0007669"/>
    <property type="project" value="UniProtKB-KW"/>
</dbReference>
<dbReference type="EMBL" id="GADI01001450">
    <property type="protein sequence ID" value="JAA72358.1"/>
    <property type="molecule type" value="mRNA"/>
</dbReference>
<feature type="chain" id="PRO_5005518926" evidence="1">
    <location>
        <begin position="25"/>
        <end position="156"/>
    </location>
</feature>
<proteinExistence type="evidence at transcript level"/>
<name>A0A0K8RN71_IXORI</name>
<accession>A0A0K8RN71</accession>
<protein>
    <submittedName>
        <fullName evidence="2">Putative metalloprotease</fullName>
    </submittedName>
</protein>
<dbReference type="AlphaFoldDB" id="A0A0K8RN71"/>
<keyword evidence="1" id="KW-0732">Signal</keyword>
<evidence type="ECO:0000256" key="1">
    <source>
        <dbReference type="SAM" id="SignalP"/>
    </source>
</evidence>
<feature type="signal peptide" evidence="1">
    <location>
        <begin position="1"/>
        <end position="24"/>
    </location>
</feature>
<dbReference type="GO" id="GO:0008237">
    <property type="term" value="F:metallopeptidase activity"/>
    <property type="evidence" value="ECO:0007669"/>
    <property type="project" value="UniProtKB-KW"/>
</dbReference>
<sequence>MEKTFCVLVTLLASMLFHTGSSYARHIISTVFPKLVEPRSSAGELTLIIHKGLVLKLHRISVLSNSFQVTTYSDNYKIIEQENPAQLQRKLYHDPEHEAALVIEFHNEVIHVTGILGNTLRVRPSVMAERNLDGHVAHELFEIPTRNAECVSDVAS</sequence>
<keyword evidence="2" id="KW-0645">Protease</keyword>
<reference evidence="2" key="1">
    <citation type="submission" date="2012-12" db="EMBL/GenBank/DDBJ databases">
        <title>Identification and characterization of a phenylalanine ammonia-lyase gene family in Isatis indigotica Fort.</title>
        <authorList>
            <person name="Liu Q."/>
            <person name="Chen J."/>
            <person name="Zhou X."/>
            <person name="Di P."/>
            <person name="Xiao Y."/>
            <person name="Xuan H."/>
            <person name="Zhang L."/>
            <person name="Chen W."/>
        </authorList>
    </citation>
    <scope>NUCLEOTIDE SEQUENCE</scope>
    <source>
        <tissue evidence="2">Salivary gland</tissue>
    </source>
</reference>
<keyword evidence="2" id="KW-0378">Hydrolase</keyword>
<evidence type="ECO:0000313" key="2">
    <source>
        <dbReference type="EMBL" id="JAA72358.1"/>
    </source>
</evidence>
<keyword evidence="2" id="KW-0482">Metalloprotease</keyword>